<name>A0AAP0BVG5_9ASPA</name>
<comment type="caution">
    <text evidence="9">The sequence shown here is derived from an EMBL/GenBank/DDBJ whole genome shotgun (WGS) entry which is preliminary data.</text>
</comment>
<dbReference type="GO" id="GO:0045490">
    <property type="term" value="P:pectin catabolic process"/>
    <property type="evidence" value="ECO:0007669"/>
    <property type="project" value="UniProtKB-UniRule"/>
</dbReference>
<comment type="similarity">
    <text evidence="2">In the N-terminal section; belongs to the PMEI family.</text>
</comment>
<evidence type="ECO:0000256" key="4">
    <source>
        <dbReference type="ARBA" id="ARBA00022801"/>
    </source>
</evidence>
<evidence type="ECO:0000256" key="2">
    <source>
        <dbReference type="ARBA" id="ARBA00006027"/>
    </source>
</evidence>
<comment type="catalytic activity">
    <reaction evidence="7">
        <text>[(1-&gt;4)-alpha-D-galacturonosyl methyl ester](n) + n H2O = [(1-&gt;4)-alpha-D-galacturonosyl](n) + n methanol + n H(+)</text>
        <dbReference type="Rhea" id="RHEA:22380"/>
        <dbReference type="Rhea" id="RHEA-COMP:14570"/>
        <dbReference type="Rhea" id="RHEA-COMP:14573"/>
        <dbReference type="ChEBI" id="CHEBI:15377"/>
        <dbReference type="ChEBI" id="CHEBI:15378"/>
        <dbReference type="ChEBI" id="CHEBI:17790"/>
        <dbReference type="ChEBI" id="CHEBI:140522"/>
        <dbReference type="ChEBI" id="CHEBI:140523"/>
        <dbReference type="EC" id="3.1.1.11"/>
    </reaction>
</comment>
<keyword evidence="4 7" id="KW-0378">Hydrolase</keyword>
<evidence type="ECO:0000313" key="9">
    <source>
        <dbReference type="EMBL" id="KAK8949497.1"/>
    </source>
</evidence>
<dbReference type="EMBL" id="JBBWWQ010000004">
    <property type="protein sequence ID" value="KAK8949497.1"/>
    <property type="molecule type" value="Genomic_DNA"/>
</dbReference>
<keyword evidence="7" id="KW-0134">Cell wall</keyword>
<evidence type="ECO:0000256" key="5">
    <source>
        <dbReference type="ARBA" id="ARBA00023085"/>
    </source>
</evidence>
<dbReference type="InterPro" id="IPR018040">
    <property type="entry name" value="Pectinesterase_Tyr_AS"/>
</dbReference>
<dbReference type="Gene3D" id="1.20.140.40">
    <property type="entry name" value="Invertase/pectin methylesterase inhibitor family protein"/>
    <property type="match status" value="1"/>
</dbReference>
<dbReference type="InterPro" id="IPR011050">
    <property type="entry name" value="Pectin_lyase_fold/virulence"/>
</dbReference>
<dbReference type="InterPro" id="IPR033131">
    <property type="entry name" value="Pectinesterase_Asp_AS"/>
</dbReference>
<dbReference type="PROSITE" id="PS00800">
    <property type="entry name" value="PECTINESTERASE_1"/>
    <property type="match status" value="1"/>
</dbReference>
<feature type="signal peptide" evidence="7">
    <location>
        <begin position="1"/>
        <end position="28"/>
    </location>
</feature>
<evidence type="ECO:0000256" key="7">
    <source>
        <dbReference type="RuleBase" id="RU000589"/>
    </source>
</evidence>
<evidence type="ECO:0000256" key="3">
    <source>
        <dbReference type="ARBA" id="ARBA00007786"/>
    </source>
</evidence>
<dbReference type="Gene3D" id="2.160.20.10">
    <property type="entry name" value="Single-stranded right-handed beta-helix, Pectin lyase-like"/>
    <property type="match status" value="1"/>
</dbReference>
<feature type="domain" description="Pectinesterase inhibitor" evidence="8">
    <location>
        <begin position="27"/>
        <end position="170"/>
    </location>
</feature>
<dbReference type="InterPro" id="IPR012334">
    <property type="entry name" value="Pectin_lyas_fold"/>
</dbReference>
<comment type="function">
    <text evidence="7">Acts in the modification of cell walls via demethylesterification of cell wall pectin.</text>
</comment>
<evidence type="ECO:0000256" key="1">
    <source>
        <dbReference type="ARBA" id="ARBA00005184"/>
    </source>
</evidence>
<dbReference type="SUPFAM" id="SSF51126">
    <property type="entry name" value="Pectin lyase-like"/>
    <property type="match status" value="1"/>
</dbReference>
<reference evidence="9 10" key="1">
    <citation type="journal article" date="2022" name="Nat. Plants">
        <title>Genomes of leafy and leafless Platanthera orchids illuminate the evolution of mycoheterotrophy.</title>
        <authorList>
            <person name="Li M.H."/>
            <person name="Liu K.W."/>
            <person name="Li Z."/>
            <person name="Lu H.C."/>
            <person name="Ye Q.L."/>
            <person name="Zhang D."/>
            <person name="Wang J.Y."/>
            <person name="Li Y.F."/>
            <person name="Zhong Z.M."/>
            <person name="Liu X."/>
            <person name="Yu X."/>
            <person name="Liu D.K."/>
            <person name="Tu X.D."/>
            <person name="Liu B."/>
            <person name="Hao Y."/>
            <person name="Liao X.Y."/>
            <person name="Jiang Y.T."/>
            <person name="Sun W.H."/>
            <person name="Chen J."/>
            <person name="Chen Y.Q."/>
            <person name="Ai Y."/>
            <person name="Zhai J.W."/>
            <person name="Wu S.S."/>
            <person name="Zhou Z."/>
            <person name="Hsiao Y.Y."/>
            <person name="Wu W.L."/>
            <person name="Chen Y.Y."/>
            <person name="Lin Y.F."/>
            <person name="Hsu J.L."/>
            <person name="Li C.Y."/>
            <person name="Wang Z.W."/>
            <person name="Zhao X."/>
            <person name="Zhong W.Y."/>
            <person name="Ma X.K."/>
            <person name="Ma L."/>
            <person name="Huang J."/>
            <person name="Chen G.Z."/>
            <person name="Huang M.Z."/>
            <person name="Huang L."/>
            <person name="Peng D.H."/>
            <person name="Luo Y.B."/>
            <person name="Zou S.Q."/>
            <person name="Chen S.P."/>
            <person name="Lan S."/>
            <person name="Tsai W.C."/>
            <person name="Van de Peer Y."/>
            <person name="Liu Z.J."/>
        </authorList>
    </citation>
    <scope>NUCLEOTIDE SEQUENCE [LARGE SCALE GENOMIC DNA]</scope>
    <source>
        <strain evidence="9">Lor287</strain>
    </source>
</reference>
<evidence type="ECO:0000256" key="6">
    <source>
        <dbReference type="PROSITE-ProRule" id="PRU10040"/>
    </source>
</evidence>
<evidence type="ECO:0000313" key="10">
    <source>
        <dbReference type="Proteomes" id="UP001418222"/>
    </source>
</evidence>
<dbReference type="SUPFAM" id="SSF101148">
    <property type="entry name" value="Plant invertase/pectin methylesterase inhibitor"/>
    <property type="match status" value="1"/>
</dbReference>
<dbReference type="PANTHER" id="PTHR31707">
    <property type="entry name" value="PECTINESTERASE"/>
    <property type="match status" value="1"/>
</dbReference>
<dbReference type="Pfam" id="PF01095">
    <property type="entry name" value="Pectinesterase"/>
    <property type="match status" value="1"/>
</dbReference>
<keyword evidence="5 7" id="KW-0063">Aspartyl esterase</keyword>
<dbReference type="Pfam" id="PF04043">
    <property type="entry name" value="PMEI"/>
    <property type="match status" value="1"/>
</dbReference>
<dbReference type="InterPro" id="IPR000070">
    <property type="entry name" value="Pectinesterase_cat"/>
</dbReference>
<dbReference type="InterPro" id="IPR035513">
    <property type="entry name" value="Invertase/methylesterase_inhib"/>
</dbReference>
<dbReference type="EC" id="3.1.1.11" evidence="7"/>
<comment type="similarity">
    <text evidence="3">In the C-terminal section; belongs to the pectinesterase family.</text>
</comment>
<dbReference type="CDD" id="cd15798">
    <property type="entry name" value="PMEI-like_3"/>
    <property type="match status" value="1"/>
</dbReference>
<comment type="subcellular location">
    <subcellularLocation>
        <location evidence="7">Secreted</location>
        <location evidence="7">Cell wall</location>
    </subcellularLocation>
</comment>
<dbReference type="GO" id="GO:0042545">
    <property type="term" value="P:cell wall modification"/>
    <property type="evidence" value="ECO:0007669"/>
    <property type="project" value="UniProtKB-UniRule"/>
</dbReference>
<gene>
    <name evidence="9" type="primary">PECS-2.1</name>
    <name evidence="9" type="ORF">KSP39_PZI005181</name>
</gene>
<accession>A0AAP0BVG5</accession>
<keyword evidence="7" id="KW-0964">Secreted</keyword>
<dbReference type="GO" id="GO:0004857">
    <property type="term" value="F:enzyme inhibitor activity"/>
    <property type="evidence" value="ECO:0007669"/>
    <property type="project" value="InterPro"/>
</dbReference>
<sequence>MAAACIKLISAFIFPVFLLHLLLAGATASPNPKLSCDQTPYPKICRAMLNKHYYDQPAAVFRHQAIQATLARASAAHQLALAVDTSSLDAPAKAAWADCLQLCERTISNLNDSLSSSCSHDDSQTWFSAALANQETCRNSFTELGSSYHFPSSPFFSQNISDAVCNLLAINKAAAAPAAGGNRKLLSGRFPTWVSGADRKLLQSSSVNANLVVAKDGSGNYKTISEAVAAAGKQASGTSRFVIYVKAGIYNENVAVTKSMKNLMIVGDGIDKTVVTASKNVADGSTTFNSATFATVGNGFIARDMTFENTAGPQKHQAVALRSGSDLSVFYRCSFKGYQDTLYVHSERQFYRNCDIYGTVDFIFGDSAVVFQNCNLYARKPMAGQQNTFTAQGRTDPNENTGISIYDSVIAAASDLSPVQSSVKSYLGRPWKQYSRTVVMETNIGSLINAAGWLEWSGNFALSTLYYAEYANTGAGAGTSGRVKWPGYHVLTSASEAEKFTVGNFISGDSWIPATGVPYTSGL</sequence>
<dbReference type="AlphaFoldDB" id="A0AAP0BVG5"/>
<keyword evidence="7" id="KW-0961">Cell wall biogenesis/degradation</keyword>
<keyword evidence="10" id="KW-1185">Reference proteome</keyword>
<dbReference type="NCBIfam" id="TIGR01614">
    <property type="entry name" value="PME_inhib"/>
    <property type="match status" value="1"/>
</dbReference>
<keyword evidence="7" id="KW-0732">Signal</keyword>
<feature type="active site" evidence="6">
    <location>
        <position position="361"/>
    </location>
</feature>
<dbReference type="SMART" id="SM00856">
    <property type="entry name" value="PMEI"/>
    <property type="match status" value="1"/>
</dbReference>
<dbReference type="GO" id="GO:0030599">
    <property type="term" value="F:pectinesterase activity"/>
    <property type="evidence" value="ECO:0007669"/>
    <property type="project" value="UniProtKB-UniRule"/>
</dbReference>
<dbReference type="PROSITE" id="PS00503">
    <property type="entry name" value="PECTINESTERASE_2"/>
    <property type="match status" value="1"/>
</dbReference>
<feature type="chain" id="PRO_5042671311" description="Pectinesterase" evidence="7">
    <location>
        <begin position="29"/>
        <end position="523"/>
    </location>
</feature>
<dbReference type="FunFam" id="2.160.20.10:FF:000001">
    <property type="entry name" value="Pectinesterase"/>
    <property type="match status" value="1"/>
</dbReference>
<evidence type="ECO:0000259" key="8">
    <source>
        <dbReference type="SMART" id="SM00856"/>
    </source>
</evidence>
<comment type="pathway">
    <text evidence="1 7">Glycan metabolism; pectin degradation; 2-dehydro-3-deoxy-D-gluconate from pectin: step 1/5.</text>
</comment>
<dbReference type="InterPro" id="IPR006501">
    <property type="entry name" value="Pectinesterase_inhib_dom"/>
</dbReference>
<dbReference type="Proteomes" id="UP001418222">
    <property type="component" value="Unassembled WGS sequence"/>
</dbReference>
<protein>
    <recommendedName>
        <fullName evidence="7">Pectinesterase</fullName>
        <ecNumber evidence="7">3.1.1.11</ecNumber>
    </recommendedName>
</protein>
<organism evidence="9 10">
    <name type="scientific">Platanthera zijinensis</name>
    <dbReference type="NCBI Taxonomy" id="2320716"/>
    <lineage>
        <taxon>Eukaryota</taxon>
        <taxon>Viridiplantae</taxon>
        <taxon>Streptophyta</taxon>
        <taxon>Embryophyta</taxon>
        <taxon>Tracheophyta</taxon>
        <taxon>Spermatophyta</taxon>
        <taxon>Magnoliopsida</taxon>
        <taxon>Liliopsida</taxon>
        <taxon>Asparagales</taxon>
        <taxon>Orchidaceae</taxon>
        <taxon>Orchidoideae</taxon>
        <taxon>Orchideae</taxon>
        <taxon>Orchidinae</taxon>
        <taxon>Platanthera</taxon>
    </lineage>
</organism>
<proteinExistence type="inferred from homology"/>